<dbReference type="InterPro" id="IPR006612">
    <property type="entry name" value="THAP_Znf"/>
</dbReference>
<dbReference type="AlphaFoldDB" id="A0A8T0FSL4"/>
<organism evidence="9 10">
    <name type="scientific">Argiope bruennichi</name>
    <name type="common">Wasp spider</name>
    <name type="synonym">Aranea bruennichi</name>
    <dbReference type="NCBI Taxonomy" id="94029"/>
    <lineage>
        <taxon>Eukaryota</taxon>
        <taxon>Metazoa</taxon>
        <taxon>Ecdysozoa</taxon>
        <taxon>Arthropoda</taxon>
        <taxon>Chelicerata</taxon>
        <taxon>Arachnida</taxon>
        <taxon>Araneae</taxon>
        <taxon>Araneomorphae</taxon>
        <taxon>Entelegynae</taxon>
        <taxon>Araneoidea</taxon>
        <taxon>Araneidae</taxon>
        <taxon>Argiope</taxon>
    </lineage>
</organism>
<keyword evidence="1" id="KW-0479">Metal-binding</keyword>
<dbReference type="GO" id="GO:0003677">
    <property type="term" value="F:DNA binding"/>
    <property type="evidence" value="ECO:0007669"/>
    <property type="project" value="UniProtKB-UniRule"/>
</dbReference>
<evidence type="ECO:0000256" key="1">
    <source>
        <dbReference type="ARBA" id="ARBA00022723"/>
    </source>
</evidence>
<comment type="caution">
    <text evidence="9">The sequence shown here is derived from an EMBL/GenBank/DDBJ whole genome shotgun (WGS) entry which is preliminary data.</text>
</comment>
<evidence type="ECO:0000256" key="6">
    <source>
        <dbReference type="SAM" id="Coils"/>
    </source>
</evidence>
<dbReference type="EMBL" id="JABXBU010000003">
    <property type="protein sequence ID" value="KAF8792679.1"/>
    <property type="molecule type" value="Genomic_DNA"/>
</dbReference>
<name>A0A8T0FSL4_ARGBR</name>
<reference evidence="9" key="1">
    <citation type="journal article" date="2020" name="bioRxiv">
        <title>Chromosome-level reference genome of the European wasp spider Argiope bruennichi: a resource for studies on range expansion and evolutionary adaptation.</title>
        <authorList>
            <person name="Sheffer M.M."/>
            <person name="Hoppe A."/>
            <person name="Krehenwinkel H."/>
            <person name="Uhl G."/>
            <person name="Kuss A.W."/>
            <person name="Jensen L."/>
            <person name="Jensen C."/>
            <person name="Gillespie R.G."/>
            <person name="Hoff K.J."/>
            <person name="Prost S."/>
        </authorList>
    </citation>
    <scope>NUCLEOTIDE SEQUENCE</scope>
</reference>
<dbReference type="Proteomes" id="UP000807504">
    <property type="component" value="Unassembled WGS sequence"/>
</dbReference>
<feature type="coiled-coil region" evidence="6">
    <location>
        <begin position="113"/>
        <end position="154"/>
    </location>
</feature>
<evidence type="ECO:0000256" key="5">
    <source>
        <dbReference type="PROSITE-ProRule" id="PRU00309"/>
    </source>
</evidence>
<dbReference type="SMART" id="SM00692">
    <property type="entry name" value="DM3"/>
    <property type="match status" value="1"/>
</dbReference>
<reference evidence="9" key="2">
    <citation type="submission" date="2020-06" db="EMBL/GenBank/DDBJ databases">
        <authorList>
            <person name="Sheffer M."/>
        </authorList>
    </citation>
    <scope>NUCLEOTIDE SEQUENCE</scope>
</reference>
<proteinExistence type="predicted"/>
<dbReference type="SUPFAM" id="SSF57716">
    <property type="entry name" value="Glucocorticoid receptor-like (DNA-binding domain)"/>
    <property type="match status" value="1"/>
</dbReference>
<dbReference type="Pfam" id="PF05485">
    <property type="entry name" value="THAP"/>
    <property type="match status" value="1"/>
</dbReference>
<evidence type="ECO:0000256" key="7">
    <source>
        <dbReference type="SAM" id="MobiDB-lite"/>
    </source>
</evidence>
<keyword evidence="2 5" id="KW-0863">Zinc-finger</keyword>
<evidence type="ECO:0000256" key="2">
    <source>
        <dbReference type="ARBA" id="ARBA00022771"/>
    </source>
</evidence>
<feature type="compositionally biased region" description="Polar residues" evidence="7">
    <location>
        <begin position="257"/>
        <end position="278"/>
    </location>
</feature>
<keyword evidence="4 5" id="KW-0238">DNA-binding</keyword>
<keyword evidence="6" id="KW-0175">Coiled coil</keyword>
<keyword evidence="10" id="KW-1185">Reference proteome</keyword>
<feature type="domain" description="THAP-type" evidence="8">
    <location>
        <begin position="1"/>
        <end position="55"/>
    </location>
</feature>
<evidence type="ECO:0000256" key="3">
    <source>
        <dbReference type="ARBA" id="ARBA00022833"/>
    </source>
</evidence>
<evidence type="ECO:0000259" key="8">
    <source>
        <dbReference type="PROSITE" id="PS50950"/>
    </source>
</evidence>
<evidence type="ECO:0000313" key="9">
    <source>
        <dbReference type="EMBL" id="KAF8792679.1"/>
    </source>
</evidence>
<keyword evidence="3" id="KW-0862">Zinc</keyword>
<evidence type="ECO:0000313" key="10">
    <source>
        <dbReference type="Proteomes" id="UP000807504"/>
    </source>
</evidence>
<accession>A0A8T0FSL4</accession>
<feature type="region of interest" description="Disordered" evidence="7">
    <location>
        <begin position="161"/>
        <end position="280"/>
    </location>
</feature>
<dbReference type="PROSITE" id="PS50950">
    <property type="entry name" value="ZF_THAP"/>
    <property type="match status" value="1"/>
</dbReference>
<evidence type="ECO:0000256" key="4">
    <source>
        <dbReference type="ARBA" id="ARBA00023125"/>
    </source>
</evidence>
<dbReference type="GO" id="GO:0008270">
    <property type="term" value="F:zinc ion binding"/>
    <property type="evidence" value="ECO:0007669"/>
    <property type="project" value="UniProtKB-KW"/>
</dbReference>
<protein>
    <recommendedName>
        <fullName evidence="8">THAP-type domain-containing protein</fullName>
    </recommendedName>
</protein>
<gene>
    <name evidence="9" type="ORF">HNY73_004249</name>
</gene>
<feature type="compositionally biased region" description="Polar residues" evidence="7">
    <location>
        <begin position="202"/>
        <end position="219"/>
    </location>
</feature>
<sequence length="286" mass="32505">MFHFPKDPLRRRRWELATRRANWKASNKSRLCSKHFITGKPSKDPKHPDYVPSIFVFNKNIQNSKSSSQSTKLKVHGKINNSEAGTCPSCGMKTFCTNCCSTESMSSTINMSLEPLNQTLTQLMDKLKDMEEEREQLCNELASCREEIHQLREAHQHCIIQSHSSSRHSKSNSFGSIPSTSDDASEILESIYSDESTDVFDQDSSSSLSRELNYHQSYEPSKDKWRKKHSEETHSDEVIGIIEQCSSSRKKRVKGSNLESNDTSNSLKSEKSTNSGSPITIVYLKR</sequence>